<evidence type="ECO:0000313" key="6">
    <source>
        <dbReference type="EMBL" id="QVT79856.1"/>
    </source>
</evidence>
<evidence type="ECO:0000256" key="1">
    <source>
        <dbReference type="ARBA" id="ARBA00023015"/>
    </source>
</evidence>
<keyword evidence="2 4" id="KW-0238">DNA-binding</keyword>
<accession>A0ABX8EHP8</accession>
<dbReference type="InterPro" id="IPR050109">
    <property type="entry name" value="HTH-type_TetR-like_transc_reg"/>
</dbReference>
<dbReference type="RefSeq" id="WP_214055500.1">
    <property type="nucleotide sequence ID" value="NZ_BAAAHS010000095.1"/>
</dbReference>
<gene>
    <name evidence="6" type="primary">ethR_2</name>
    <name evidence="6" type="ORF">ENKNEFLB_02246</name>
</gene>
<evidence type="ECO:0000259" key="5">
    <source>
        <dbReference type="PROSITE" id="PS50977"/>
    </source>
</evidence>
<sequence length="190" mass="20888">MGLREQKKDAARRDIREAAWRLFEERGYAGVSVEEIAATAGVSRTTFFNYFHTKEGVVLDPSPADRERLAVLVAEQPAALAAWDAVSAVLLGLTRAGRDEVSRRRRLLGADPALDHRAQELGEELAGVLRDWLRERDPTDPLGADLTVDLALAATRTAWAAWSARPDDTAVAVYLDLLEECLRRARPAGA</sequence>
<evidence type="ECO:0000313" key="7">
    <source>
        <dbReference type="Proteomes" id="UP000679307"/>
    </source>
</evidence>
<dbReference type="InterPro" id="IPR023772">
    <property type="entry name" value="DNA-bd_HTH_TetR-type_CS"/>
</dbReference>
<reference evidence="6 7" key="1">
    <citation type="submission" date="2021-05" db="EMBL/GenBank/DDBJ databases">
        <title>Complete genome of Nocardioides aquaticus KCTC 9944T isolated from meromictic and hypersaline Ekho Lake, Antarctica.</title>
        <authorList>
            <person name="Hwang K."/>
            <person name="Kim K.M."/>
            <person name="Choe H."/>
        </authorList>
    </citation>
    <scope>NUCLEOTIDE SEQUENCE [LARGE SCALE GENOMIC DNA]</scope>
    <source>
        <strain evidence="6 7">KCTC 9944</strain>
    </source>
</reference>
<protein>
    <submittedName>
        <fullName evidence="6">HTH-type transcriptional regulator EthR</fullName>
    </submittedName>
</protein>
<keyword evidence="1" id="KW-0805">Transcription regulation</keyword>
<organism evidence="6 7">
    <name type="scientific">Nocardioides aquaticus</name>
    <dbReference type="NCBI Taxonomy" id="160826"/>
    <lineage>
        <taxon>Bacteria</taxon>
        <taxon>Bacillati</taxon>
        <taxon>Actinomycetota</taxon>
        <taxon>Actinomycetes</taxon>
        <taxon>Propionibacteriales</taxon>
        <taxon>Nocardioidaceae</taxon>
        <taxon>Nocardioides</taxon>
    </lineage>
</organism>
<evidence type="ECO:0000256" key="4">
    <source>
        <dbReference type="PROSITE-ProRule" id="PRU00335"/>
    </source>
</evidence>
<dbReference type="Gene3D" id="1.10.357.10">
    <property type="entry name" value="Tetracycline Repressor, domain 2"/>
    <property type="match status" value="1"/>
</dbReference>
<feature type="domain" description="HTH tetR-type" evidence="5">
    <location>
        <begin position="9"/>
        <end position="69"/>
    </location>
</feature>
<evidence type="ECO:0000256" key="2">
    <source>
        <dbReference type="ARBA" id="ARBA00023125"/>
    </source>
</evidence>
<dbReference type="PRINTS" id="PR00455">
    <property type="entry name" value="HTHTETR"/>
</dbReference>
<feature type="DNA-binding region" description="H-T-H motif" evidence="4">
    <location>
        <begin position="32"/>
        <end position="51"/>
    </location>
</feature>
<dbReference type="Proteomes" id="UP000679307">
    <property type="component" value="Chromosome"/>
</dbReference>
<dbReference type="InterPro" id="IPR009057">
    <property type="entry name" value="Homeodomain-like_sf"/>
</dbReference>
<keyword evidence="7" id="KW-1185">Reference proteome</keyword>
<evidence type="ECO:0000256" key="3">
    <source>
        <dbReference type="ARBA" id="ARBA00023163"/>
    </source>
</evidence>
<proteinExistence type="predicted"/>
<dbReference type="SUPFAM" id="SSF46689">
    <property type="entry name" value="Homeodomain-like"/>
    <property type="match status" value="1"/>
</dbReference>
<dbReference type="PANTHER" id="PTHR30055">
    <property type="entry name" value="HTH-TYPE TRANSCRIPTIONAL REGULATOR RUTR"/>
    <property type="match status" value="1"/>
</dbReference>
<dbReference type="PANTHER" id="PTHR30055:SF234">
    <property type="entry name" value="HTH-TYPE TRANSCRIPTIONAL REGULATOR BETI"/>
    <property type="match status" value="1"/>
</dbReference>
<dbReference type="InterPro" id="IPR001647">
    <property type="entry name" value="HTH_TetR"/>
</dbReference>
<keyword evidence="3" id="KW-0804">Transcription</keyword>
<name>A0ABX8EHP8_9ACTN</name>
<dbReference type="Pfam" id="PF00440">
    <property type="entry name" value="TetR_N"/>
    <property type="match status" value="1"/>
</dbReference>
<dbReference type="PROSITE" id="PS01081">
    <property type="entry name" value="HTH_TETR_1"/>
    <property type="match status" value="1"/>
</dbReference>
<dbReference type="PROSITE" id="PS50977">
    <property type="entry name" value="HTH_TETR_2"/>
    <property type="match status" value="1"/>
</dbReference>
<dbReference type="EMBL" id="CP075371">
    <property type="protein sequence ID" value="QVT79856.1"/>
    <property type="molecule type" value="Genomic_DNA"/>
</dbReference>